<reference evidence="1 2" key="1">
    <citation type="submission" date="2018-07" db="EMBL/GenBank/DDBJ databases">
        <title>Genomic Encyclopedia of Type Strains, Phase III (KMG-III): the genomes of soil and plant-associated and newly described type strains.</title>
        <authorList>
            <person name="Whitman W."/>
        </authorList>
    </citation>
    <scope>NUCLEOTIDE SEQUENCE [LARGE SCALE GENOMIC DNA]</scope>
    <source>
        <strain evidence="1 2">CECT 7506</strain>
    </source>
</reference>
<dbReference type="Proteomes" id="UP000252415">
    <property type="component" value="Unassembled WGS sequence"/>
</dbReference>
<name>A0A368VIF7_9BACL</name>
<dbReference type="EMBL" id="QPJD01000026">
    <property type="protein sequence ID" value="RCW41230.1"/>
    <property type="molecule type" value="Genomic_DNA"/>
</dbReference>
<gene>
    <name evidence="1" type="ORF">DFP97_12663</name>
</gene>
<keyword evidence="2" id="KW-1185">Reference proteome</keyword>
<dbReference type="AlphaFoldDB" id="A0A368VIF7"/>
<comment type="caution">
    <text evidence="1">The sequence shown here is derived from an EMBL/GenBank/DDBJ whole genome shotgun (WGS) entry which is preliminary data.</text>
</comment>
<evidence type="ECO:0000313" key="1">
    <source>
        <dbReference type="EMBL" id="RCW41230.1"/>
    </source>
</evidence>
<proteinExistence type="predicted"/>
<dbReference type="InterPro" id="IPR019644">
    <property type="entry name" value="DUF2508"/>
</dbReference>
<protein>
    <submittedName>
        <fullName evidence="1">Uncharacterized protein DUF2508</fullName>
    </submittedName>
</protein>
<dbReference type="RefSeq" id="WP_245976634.1">
    <property type="nucleotide sequence ID" value="NZ_QPJD01000026.1"/>
</dbReference>
<accession>A0A368VIF7</accession>
<sequence>MTKQKQKTDMINEERMERLRTEIVEAHQEWENANRFFNYASGKDQVDYAIYAIISAEKRYEMLLRIAKQTDGIWPVWKGAFK</sequence>
<organism evidence="1 2">
    <name type="scientific">Paenibacillus prosopidis</name>
    <dbReference type="NCBI Taxonomy" id="630520"/>
    <lineage>
        <taxon>Bacteria</taxon>
        <taxon>Bacillati</taxon>
        <taxon>Bacillota</taxon>
        <taxon>Bacilli</taxon>
        <taxon>Bacillales</taxon>
        <taxon>Paenibacillaceae</taxon>
        <taxon>Paenibacillus</taxon>
    </lineage>
</organism>
<dbReference type="Pfam" id="PF10704">
    <property type="entry name" value="DUF2508"/>
    <property type="match status" value="1"/>
</dbReference>
<evidence type="ECO:0000313" key="2">
    <source>
        <dbReference type="Proteomes" id="UP000252415"/>
    </source>
</evidence>